<name>A0AAW4L7M5_9BACT</name>
<gene>
    <name evidence="2" type="ORF">KI809_12145</name>
</gene>
<organism evidence="2 3">
    <name type="scientific">Geoanaerobacter pelophilus</name>
    <dbReference type="NCBI Taxonomy" id="60036"/>
    <lineage>
        <taxon>Bacteria</taxon>
        <taxon>Pseudomonadati</taxon>
        <taxon>Thermodesulfobacteriota</taxon>
        <taxon>Desulfuromonadia</taxon>
        <taxon>Geobacterales</taxon>
        <taxon>Geobacteraceae</taxon>
        <taxon>Geoanaerobacter</taxon>
    </lineage>
</organism>
<evidence type="ECO:0000313" key="2">
    <source>
        <dbReference type="EMBL" id="MBT0665048.1"/>
    </source>
</evidence>
<dbReference type="Proteomes" id="UP000811899">
    <property type="component" value="Unassembled WGS sequence"/>
</dbReference>
<sequence>MRSLLISCALLLLLPGASQSASDQAMPITPFHTANRSPLVQIFGLPEPSPARIPERGSGEAGLFFDVASNYHDIDNGRETLLLDGEDYRTTLACRYGLGNRFEAGLELPFVGHGGGVFDRFIEGWHQFFGLPQGGRKEAPRNRLDYHYSKDGTERLKLNESSFGIGDLRLTGGYQLYKGSTPDSGAVSLRASLKLPTGNSHRLHGSGSVDTALWLDLSDDYAMPIGHLSLFGSAGGMAMTRGNVLPDQQRSVAGFGTLGIGWAPTDWIAFILQLSGHTSFYDGSELKELSSNSLQLHSGGTLRLPGSLFMDIAVSEDIAVNTAPDVTLHLAIRKPF</sequence>
<accession>A0AAW4L7M5</accession>
<keyword evidence="1" id="KW-0732">Signal</keyword>
<dbReference type="Pfam" id="PF11383">
    <property type="entry name" value="DUF3187"/>
    <property type="match status" value="1"/>
</dbReference>
<protein>
    <submittedName>
        <fullName evidence="2">DUF3187 family protein</fullName>
    </submittedName>
</protein>
<feature type="chain" id="PRO_5043823189" evidence="1">
    <location>
        <begin position="21"/>
        <end position="336"/>
    </location>
</feature>
<dbReference type="RefSeq" id="WP_214171810.1">
    <property type="nucleotide sequence ID" value="NZ_JAHCVJ010000004.1"/>
</dbReference>
<reference evidence="2 3" key="1">
    <citation type="submission" date="2021-05" db="EMBL/GenBank/DDBJ databases">
        <title>The draft genome of Geobacter pelophilus DSM 12255.</title>
        <authorList>
            <person name="Xu Z."/>
            <person name="Masuda Y."/>
            <person name="Itoh H."/>
            <person name="Senoo K."/>
        </authorList>
    </citation>
    <scope>NUCLEOTIDE SEQUENCE [LARGE SCALE GENOMIC DNA]</scope>
    <source>
        <strain evidence="2 3">DSM 12255</strain>
    </source>
</reference>
<feature type="signal peptide" evidence="1">
    <location>
        <begin position="1"/>
        <end position="20"/>
    </location>
</feature>
<evidence type="ECO:0000313" key="3">
    <source>
        <dbReference type="Proteomes" id="UP000811899"/>
    </source>
</evidence>
<keyword evidence="3" id="KW-1185">Reference proteome</keyword>
<evidence type="ECO:0000256" key="1">
    <source>
        <dbReference type="SAM" id="SignalP"/>
    </source>
</evidence>
<comment type="caution">
    <text evidence="2">The sequence shown here is derived from an EMBL/GenBank/DDBJ whole genome shotgun (WGS) entry which is preliminary data.</text>
</comment>
<dbReference type="AlphaFoldDB" id="A0AAW4L7M5"/>
<dbReference type="InterPro" id="IPR021523">
    <property type="entry name" value="DUF3187"/>
</dbReference>
<dbReference type="EMBL" id="JAHCVJ010000004">
    <property type="protein sequence ID" value="MBT0665048.1"/>
    <property type="molecule type" value="Genomic_DNA"/>
</dbReference>
<proteinExistence type="predicted"/>